<accession>A0ABR9V525</accession>
<dbReference type="RefSeq" id="WP_193800403.1">
    <property type="nucleotide sequence ID" value="NZ_JADEWC010000009.1"/>
</dbReference>
<organism evidence="3 4">
    <name type="scientific">Cyanobacterium stanieri LEGE 03274</name>
    <dbReference type="NCBI Taxonomy" id="1828756"/>
    <lineage>
        <taxon>Bacteria</taxon>
        <taxon>Bacillati</taxon>
        <taxon>Cyanobacteriota</taxon>
        <taxon>Cyanophyceae</taxon>
        <taxon>Oscillatoriophycideae</taxon>
        <taxon>Chroococcales</taxon>
        <taxon>Geminocystaceae</taxon>
        <taxon>Cyanobacterium</taxon>
    </lineage>
</organism>
<gene>
    <name evidence="3" type="ORF">IQ215_06000</name>
</gene>
<keyword evidence="1" id="KW-1133">Transmembrane helix</keyword>
<evidence type="ECO:0000256" key="1">
    <source>
        <dbReference type="SAM" id="Phobius"/>
    </source>
</evidence>
<dbReference type="PANTHER" id="PTHR34675">
    <property type="entry name" value="PROTEIN TRIGALACTOSYLDIACYLGLYCEROL 2, CHLOROPLASTIC"/>
    <property type="match status" value="1"/>
</dbReference>
<evidence type="ECO:0000259" key="2">
    <source>
        <dbReference type="Pfam" id="PF02470"/>
    </source>
</evidence>
<evidence type="ECO:0000313" key="3">
    <source>
        <dbReference type="EMBL" id="MBE9222246.1"/>
    </source>
</evidence>
<keyword evidence="1" id="KW-0472">Membrane</keyword>
<proteinExistence type="predicted"/>
<dbReference type="InterPro" id="IPR039342">
    <property type="entry name" value="TGD2-like"/>
</dbReference>
<dbReference type="EMBL" id="JADEWC010000009">
    <property type="protein sequence ID" value="MBE9222246.1"/>
    <property type="molecule type" value="Genomic_DNA"/>
</dbReference>
<protein>
    <submittedName>
        <fullName evidence="3">MCE family protein</fullName>
    </submittedName>
</protein>
<dbReference type="Proteomes" id="UP000654604">
    <property type="component" value="Unassembled WGS sequence"/>
</dbReference>
<dbReference type="InterPro" id="IPR003399">
    <property type="entry name" value="Mce/MlaD"/>
</dbReference>
<sequence length="448" mass="49101">MAGSRLTREGSLGLFIILGFILFGGVIFFLRGTQFREQKYEVKLQFDNAGGLREGGRVLFRGVEVGTIESITPSNQGVEVITKVDQDLRIPKNVIAQTTQSGLLGEVIVTIEPQEQLSEAALEINPTSPECQQQQQLLCSGDSIPGEYSGDLIANMTRLSTVFSNPVFIDQLNDAIVNIAIASENVAQLSSELSSFTENAGDDINKLSSVADSIMTTSESFNNAATSATTQINRLADDFSQTSREINQLAQNTNQLINSNRANLNQTITTLADTSQEVATLIRNTNRVVTKVDQTVDSIDVPKFGADIEKTIANLEEVTSNLTALSQELNNPTNLVALQQTLDSARVTFANTAKITSDIDELTGDPQFRQNMRLLIDGLSNLVSYSDVLEQQIQLAQLLHRMEELHSLQTQNSDLTFTNHRLPKEISSNTNESFNNILNIKNVEDKGN</sequence>
<dbReference type="Pfam" id="PF02470">
    <property type="entry name" value="MlaD"/>
    <property type="match status" value="1"/>
</dbReference>
<reference evidence="3 4" key="1">
    <citation type="submission" date="2020-10" db="EMBL/GenBank/DDBJ databases">
        <authorList>
            <person name="Castelo-Branco R."/>
            <person name="Eusebio N."/>
            <person name="Adriana R."/>
            <person name="Vieira A."/>
            <person name="Brugerolle De Fraissinette N."/>
            <person name="Rezende De Castro R."/>
            <person name="Schneider M.P."/>
            <person name="Vasconcelos V."/>
            <person name="Leao P.N."/>
        </authorList>
    </citation>
    <scope>NUCLEOTIDE SEQUENCE [LARGE SCALE GENOMIC DNA]</scope>
    <source>
        <strain evidence="3 4">LEGE 03274</strain>
    </source>
</reference>
<feature type="domain" description="Mce/MlaD" evidence="2">
    <location>
        <begin position="38"/>
        <end position="113"/>
    </location>
</feature>
<evidence type="ECO:0000313" key="4">
    <source>
        <dbReference type="Proteomes" id="UP000654604"/>
    </source>
</evidence>
<dbReference type="PANTHER" id="PTHR34675:SF1">
    <property type="entry name" value="PROTEIN TRIGALACTOSYLDIACYLGLYCEROL 2, CHLOROPLASTIC"/>
    <property type="match status" value="1"/>
</dbReference>
<keyword evidence="4" id="KW-1185">Reference proteome</keyword>
<comment type="caution">
    <text evidence="3">The sequence shown here is derived from an EMBL/GenBank/DDBJ whole genome shotgun (WGS) entry which is preliminary data.</text>
</comment>
<feature type="transmembrane region" description="Helical" evidence="1">
    <location>
        <begin position="12"/>
        <end position="30"/>
    </location>
</feature>
<name>A0ABR9V525_9CHRO</name>
<keyword evidence="1" id="KW-0812">Transmembrane</keyword>